<accession>A0A9Q3L221</accession>
<organism evidence="2 3">
    <name type="scientific">Austropuccinia psidii MF-1</name>
    <dbReference type="NCBI Taxonomy" id="1389203"/>
    <lineage>
        <taxon>Eukaryota</taxon>
        <taxon>Fungi</taxon>
        <taxon>Dikarya</taxon>
        <taxon>Basidiomycota</taxon>
        <taxon>Pucciniomycotina</taxon>
        <taxon>Pucciniomycetes</taxon>
        <taxon>Pucciniales</taxon>
        <taxon>Sphaerophragmiaceae</taxon>
        <taxon>Austropuccinia</taxon>
    </lineage>
</organism>
<sequence length="105" mass="12188">MKNWLKNQSLLSVDKKKELEMTPAWEEGPVASTSSRDIQREAQRTSEEEERSQEPSGEGQRQSKLAQTLPTRVQDPQIAAFNMARTLMEFTAKEKKRMKRTFQCK</sequence>
<name>A0A9Q3L221_9BASI</name>
<feature type="compositionally biased region" description="Polar residues" evidence="1">
    <location>
        <begin position="59"/>
        <end position="71"/>
    </location>
</feature>
<dbReference type="Proteomes" id="UP000765509">
    <property type="component" value="Unassembled WGS sequence"/>
</dbReference>
<dbReference type="AlphaFoldDB" id="A0A9Q3L221"/>
<feature type="region of interest" description="Disordered" evidence="1">
    <location>
        <begin position="1"/>
        <end position="76"/>
    </location>
</feature>
<feature type="compositionally biased region" description="Polar residues" evidence="1">
    <location>
        <begin position="1"/>
        <end position="11"/>
    </location>
</feature>
<reference evidence="2" key="1">
    <citation type="submission" date="2021-03" db="EMBL/GenBank/DDBJ databases">
        <title>Draft genome sequence of rust myrtle Austropuccinia psidii MF-1, a brazilian biotype.</title>
        <authorList>
            <person name="Quecine M.C."/>
            <person name="Pachon D.M.R."/>
            <person name="Bonatelli M.L."/>
            <person name="Correr F.H."/>
            <person name="Franceschini L.M."/>
            <person name="Leite T.F."/>
            <person name="Margarido G.R.A."/>
            <person name="Almeida C.A."/>
            <person name="Ferrarezi J.A."/>
            <person name="Labate C.A."/>
        </authorList>
    </citation>
    <scope>NUCLEOTIDE SEQUENCE</scope>
    <source>
        <strain evidence="2">MF-1</strain>
    </source>
</reference>
<evidence type="ECO:0000256" key="1">
    <source>
        <dbReference type="SAM" id="MobiDB-lite"/>
    </source>
</evidence>
<keyword evidence="3" id="KW-1185">Reference proteome</keyword>
<proteinExistence type="predicted"/>
<evidence type="ECO:0000313" key="3">
    <source>
        <dbReference type="Proteomes" id="UP000765509"/>
    </source>
</evidence>
<dbReference type="EMBL" id="AVOT02135961">
    <property type="protein sequence ID" value="MBW0589847.1"/>
    <property type="molecule type" value="Genomic_DNA"/>
</dbReference>
<comment type="caution">
    <text evidence="2">The sequence shown here is derived from an EMBL/GenBank/DDBJ whole genome shotgun (WGS) entry which is preliminary data.</text>
</comment>
<gene>
    <name evidence="2" type="ORF">O181_129562</name>
</gene>
<protein>
    <submittedName>
        <fullName evidence="2">Uncharacterized protein</fullName>
    </submittedName>
</protein>
<feature type="compositionally biased region" description="Basic and acidic residues" evidence="1">
    <location>
        <begin position="37"/>
        <end position="46"/>
    </location>
</feature>
<evidence type="ECO:0000313" key="2">
    <source>
        <dbReference type="EMBL" id="MBW0589847.1"/>
    </source>
</evidence>